<keyword evidence="6" id="KW-0819">tRNA processing</keyword>
<keyword evidence="7" id="KW-0413">Isomerase</keyword>
<dbReference type="EC" id="5.4.99.28" evidence="11"/>
<dbReference type="PROSITE" id="PS01129">
    <property type="entry name" value="PSI_RLU"/>
    <property type="match status" value="1"/>
</dbReference>
<dbReference type="SUPFAM" id="SSF55120">
    <property type="entry name" value="Pseudouridine synthase"/>
    <property type="match status" value="1"/>
</dbReference>
<dbReference type="PROSITE" id="PS00094">
    <property type="entry name" value="C5_MTASE_1"/>
    <property type="match status" value="1"/>
</dbReference>
<dbReference type="RefSeq" id="WP_066099725.1">
    <property type="nucleotide sequence ID" value="NZ_CP016027.1"/>
</dbReference>
<evidence type="ECO:0000313" key="20">
    <source>
        <dbReference type="EMBL" id="ANJ67246.1"/>
    </source>
</evidence>
<evidence type="ECO:0000256" key="2">
    <source>
        <dbReference type="ARBA" id="ARBA00022552"/>
    </source>
</evidence>
<organism evidence="20 21">
    <name type="scientific">Halothiobacillus diazotrophicus</name>
    <dbReference type="NCBI Taxonomy" id="1860122"/>
    <lineage>
        <taxon>Bacteria</taxon>
        <taxon>Pseudomonadati</taxon>
        <taxon>Pseudomonadota</taxon>
        <taxon>Gammaproteobacteria</taxon>
        <taxon>Chromatiales</taxon>
        <taxon>Halothiobacillaceae</taxon>
        <taxon>Halothiobacillus</taxon>
    </lineage>
</organism>
<evidence type="ECO:0000256" key="8">
    <source>
        <dbReference type="ARBA" id="ARBA00036184"/>
    </source>
</evidence>
<evidence type="ECO:0000256" key="6">
    <source>
        <dbReference type="ARBA" id="ARBA00022694"/>
    </source>
</evidence>
<evidence type="ECO:0000256" key="14">
    <source>
        <dbReference type="ARBA" id="ARBA00041266"/>
    </source>
</evidence>
<evidence type="ECO:0000313" key="21">
    <source>
        <dbReference type="Proteomes" id="UP000078596"/>
    </source>
</evidence>
<dbReference type="GO" id="GO:0003723">
    <property type="term" value="F:RNA binding"/>
    <property type="evidence" value="ECO:0007669"/>
    <property type="project" value="InterPro"/>
</dbReference>
<name>A0A191ZH81_9GAMM</name>
<dbReference type="Proteomes" id="UP000078596">
    <property type="component" value="Chromosome"/>
</dbReference>
<evidence type="ECO:0000256" key="13">
    <source>
        <dbReference type="ARBA" id="ARBA00039988"/>
    </source>
</evidence>
<evidence type="ECO:0000256" key="18">
    <source>
        <dbReference type="ARBA" id="ARBA00043143"/>
    </source>
</evidence>
<dbReference type="InterPro" id="IPR006224">
    <property type="entry name" value="PsdUridine_synth_RluA-like_CS"/>
</dbReference>
<evidence type="ECO:0000256" key="16">
    <source>
        <dbReference type="ARBA" id="ARBA00042844"/>
    </source>
</evidence>
<protein>
    <recommendedName>
        <fullName evidence="13">Dual-specificity RNA pseudouridine synthase RluA</fullName>
        <ecNumber evidence="11">5.4.99.28</ecNumber>
        <ecNumber evidence="12">5.4.99.29</ecNumber>
    </recommendedName>
    <alternativeName>
        <fullName evidence="14">23S rRNA pseudouridine(746) synthase</fullName>
    </alternativeName>
    <alternativeName>
        <fullName evidence="17">Ribosomal large subunit pseudouridine synthase A</fullName>
    </alternativeName>
    <alternativeName>
        <fullName evidence="16">rRNA pseudouridylate synthase A</fullName>
    </alternativeName>
    <alternativeName>
        <fullName evidence="18">rRNA-uridine isomerase A</fullName>
    </alternativeName>
    <alternativeName>
        <fullName evidence="15">tRNA pseudouridine(32) synthase</fullName>
    </alternativeName>
</protein>
<evidence type="ECO:0000256" key="3">
    <source>
        <dbReference type="ARBA" id="ARBA00022603"/>
    </source>
</evidence>
<keyword evidence="5" id="KW-0949">S-adenosyl-L-methionine</keyword>
<evidence type="ECO:0000256" key="10">
    <source>
        <dbReference type="ARBA" id="ARBA00037305"/>
    </source>
</evidence>
<evidence type="ECO:0000256" key="5">
    <source>
        <dbReference type="ARBA" id="ARBA00022691"/>
    </source>
</evidence>
<dbReference type="AlphaFoldDB" id="A0A191ZH81"/>
<keyword evidence="3" id="KW-0489">Methyltransferase</keyword>
<evidence type="ECO:0000256" key="12">
    <source>
        <dbReference type="ARBA" id="ARBA00038945"/>
    </source>
</evidence>
<keyword evidence="2" id="KW-0698">rRNA processing</keyword>
<evidence type="ECO:0000256" key="15">
    <source>
        <dbReference type="ARBA" id="ARBA00042372"/>
    </source>
</evidence>
<dbReference type="GO" id="GO:0032259">
    <property type="term" value="P:methylation"/>
    <property type="evidence" value="ECO:0007669"/>
    <property type="project" value="UniProtKB-KW"/>
</dbReference>
<comment type="catalytic activity">
    <reaction evidence="9">
        <text>uridine(746) in 23S rRNA = pseudouridine(746) in 23S rRNA</text>
        <dbReference type="Rhea" id="RHEA:42548"/>
        <dbReference type="Rhea" id="RHEA-COMP:10109"/>
        <dbReference type="Rhea" id="RHEA-COMP:10110"/>
        <dbReference type="ChEBI" id="CHEBI:65314"/>
        <dbReference type="ChEBI" id="CHEBI:65315"/>
        <dbReference type="EC" id="5.4.99.29"/>
    </reaction>
</comment>
<dbReference type="EC" id="5.4.99.29" evidence="12"/>
<dbReference type="GO" id="GO:0160142">
    <property type="term" value="F:23S rRNA pseudouridine(746) synthase activity"/>
    <property type="evidence" value="ECO:0007669"/>
    <property type="project" value="UniProtKB-EC"/>
</dbReference>
<dbReference type="GO" id="GO:0000455">
    <property type="term" value="P:enzyme-directed rRNA pseudouridine synthesis"/>
    <property type="evidence" value="ECO:0007669"/>
    <property type="project" value="TreeGrafter"/>
</dbReference>
<dbReference type="GO" id="GO:0008033">
    <property type="term" value="P:tRNA processing"/>
    <property type="evidence" value="ECO:0007669"/>
    <property type="project" value="UniProtKB-KW"/>
</dbReference>
<dbReference type="Gene3D" id="3.30.2350.10">
    <property type="entry name" value="Pseudouridine synthase"/>
    <property type="match status" value="1"/>
</dbReference>
<evidence type="ECO:0000256" key="9">
    <source>
        <dbReference type="ARBA" id="ARBA00036916"/>
    </source>
</evidence>
<dbReference type="EMBL" id="CP016027">
    <property type="protein sequence ID" value="ANJ67246.1"/>
    <property type="molecule type" value="Genomic_DNA"/>
</dbReference>
<dbReference type="PANTHER" id="PTHR21600">
    <property type="entry name" value="MITOCHONDRIAL RNA PSEUDOURIDINE SYNTHASE"/>
    <property type="match status" value="1"/>
</dbReference>
<evidence type="ECO:0000256" key="4">
    <source>
        <dbReference type="ARBA" id="ARBA00022679"/>
    </source>
</evidence>
<evidence type="ECO:0000256" key="11">
    <source>
        <dbReference type="ARBA" id="ARBA00038944"/>
    </source>
</evidence>
<reference evidence="20 21" key="1">
    <citation type="submission" date="2016-06" db="EMBL/GenBank/DDBJ databases">
        <title>Insight into the functional genes involving in sulfur oxidation in Pearl River water.</title>
        <authorList>
            <person name="Luo J."/>
            <person name="Tan X."/>
            <person name="Lin W."/>
        </authorList>
    </citation>
    <scope>NUCLEOTIDE SEQUENCE [LARGE SCALE GENOMIC DNA]</scope>
    <source>
        <strain evidence="20 21">LS2</strain>
    </source>
</reference>
<comment type="catalytic activity">
    <reaction evidence="8">
        <text>uridine(32) in tRNA = pseudouridine(32) in tRNA</text>
        <dbReference type="Rhea" id="RHEA:42544"/>
        <dbReference type="Rhea" id="RHEA-COMP:10107"/>
        <dbReference type="Rhea" id="RHEA-COMP:10108"/>
        <dbReference type="ChEBI" id="CHEBI:65314"/>
        <dbReference type="ChEBI" id="CHEBI:65315"/>
        <dbReference type="EC" id="5.4.99.28"/>
    </reaction>
</comment>
<comment type="similarity">
    <text evidence="1">Belongs to the pseudouridine synthase RluA family.</text>
</comment>
<feature type="domain" description="Pseudouridine synthase RsuA/RluA-like" evidence="19">
    <location>
        <begin position="23"/>
        <end position="169"/>
    </location>
</feature>
<gene>
    <name evidence="20" type="ORF">A9404_07495</name>
</gene>
<dbReference type="STRING" id="1860122.A9404_07495"/>
<dbReference type="InterPro" id="IPR018117">
    <property type="entry name" value="C5_DNA_meth_AS"/>
</dbReference>
<dbReference type="GO" id="GO:0160151">
    <property type="term" value="F:tRNA pseudouridine(32) synthase activity"/>
    <property type="evidence" value="ECO:0007669"/>
    <property type="project" value="UniProtKB-EC"/>
</dbReference>
<proteinExistence type="inferred from homology"/>
<evidence type="ECO:0000259" key="19">
    <source>
        <dbReference type="Pfam" id="PF00849"/>
    </source>
</evidence>
<dbReference type="InterPro" id="IPR050188">
    <property type="entry name" value="RluA_PseudoU_synthase"/>
</dbReference>
<dbReference type="OrthoDB" id="9807829at2"/>
<accession>A0A191ZH81</accession>
<sequence>MNTQTAGVTDTREPWLLCAEARDYLVVGKPCRMLSVPGKDAHKQDCLIVRVQQEFPEARIVHRLDWDTSGLLVLARNARAHSLLSQAFQDRKTKKRYIARIDAPLDPIEGDIDLPIGPDLERRPRYRIDPEHGRPSQTRYQVLDNHPDFTRVALEPITGRSHQLRVHLLAQGRPIQGDSLYHPEPARHERLMLHAERLGFPDPETGAWREFELPAPF</sequence>
<evidence type="ECO:0000256" key="1">
    <source>
        <dbReference type="ARBA" id="ARBA00010876"/>
    </source>
</evidence>
<evidence type="ECO:0000256" key="17">
    <source>
        <dbReference type="ARBA" id="ARBA00042883"/>
    </source>
</evidence>
<dbReference type="GO" id="GO:0008168">
    <property type="term" value="F:methyltransferase activity"/>
    <property type="evidence" value="ECO:0007669"/>
    <property type="project" value="UniProtKB-KW"/>
</dbReference>
<dbReference type="InterPro" id="IPR020103">
    <property type="entry name" value="PsdUridine_synth_cat_dom_sf"/>
</dbReference>
<keyword evidence="21" id="KW-1185">Reference proteome</keyword>
<dbReference type="KEGG" id="haz:A9404_07495"/>
<dbReference type="Pfam" id="PF00849">
    <property type="entry name" value="PseudoU_synth_2"/>
    <property type="match status" value="1"/>
</dbReference>
<dbReference type="PANTHER" id="PTHR21600:SF91">
    <property type="entry name" value="DUAL-SPECIFICITY RNA PSEUDOURIDINE SYNTHASE RLUA"/>
    <property type="match status" value="1"/>
</dbReference>
<dbReference type="InterPro" id="IPR006145">
    <property type="entry name" value="PsdUridine_synth_RsuA/RluA"/>
</dbReference>
<comment type="function">
    <text evidence="10">Dual specificity enzyme that catalyzes the synthesis of pseudouridine from uracil-746 in 23S ribosomal RNA and from uracil-32 in the anticodon stem and loop of transfer RNAs.</text>
</comment>
<evidence type="ECO:0000256" key="7">
    <source>
        <dbReference type="ARBA" id="ARBA00023235"/>
    </source>
</evidence>
<dbReference type="CDD" id="cd02869">
    <property type="entry name" value="PseudoU_synth_RluA_like"/>
    <property type="match status" value="1"/>
</dbReference>
<keyword evidence="4" id="KW-0808">Transferase</keyword>